<organism evidence="4 6">
    <name type="scientific">Lysinibacillus sphaericus</name>
    <name type="common">Bacillus sphaericus</name>
    <dbReference type="NCBI Taxonomy" id="1421"/>
    <lineage>
        <taxon>Bacteria</taxon>
        <taxon>Bacillati</taxon>
        <taxon>Bacillota</taxon>
        <taxon>Bacilli</taxon>
        <taxon>Bacillales</taxon>
        <taxon>Bacillaceae</taxon>
        <taxon>Lysinibacillus</taxon>
    </lineage>
</organism>
<dbReference type="InterPro" id="IPR014710">
    <property type="entry name" value="RmlC-like_jellyroll"/>
</dbReference>
<name>A0A2S0K112_LYSSH</name>
<evidence type="ECO:0000313" key="7">
    <source>
        <dbReference type="Proteomes" id="UP000255295"/>
    </source>
</evidence>
<evidence type="ECO:0000313" key="6">
    <source>
        <dbReference type="Proteomes" id="UP000238825"/>
    </source>
</evidence>
<dbReference type="EMBL" id="UFSZ01000001">
    <property type="protein sequence ID" value="SUV17152.1"/>
    <property type="molecule type" value="Genomic_DNA"/>
</dbReference>
<dbReference type="PANTHER" id="PTHR41517:SF1">
    <property type="entry name" value="CUPIN"/>
    <property type="match status" value="1"/>
</dbReference>
<dbReference type="Proteomes" id="UP000238825">
    <property type="component" value="Chromosome"/>
</dbReference>
<keyword evidence="2" id="KW-0560">Oxidoreductase</keyword>
<protein>
    <submittedName>
        <fullName evidence="5">Gentisate 1,2-dioxygenase</fullName>
    </submittedName>
</protein>
<gene>
    <name evidence="4" type="ORF">LS41612_12350</name>
    <name evidence="5" type="ORF">NCTC10338_02242</name>
</gene>
<feature type="domain" description="Cupin type-2" evidence="3">
    <location>
        <begin position="74"/>
        <end position="141"/>
    </location>
</feature>
<dbReference type="Pfam" id="PF07883">
    <property type="entry name" value="Cupin_2"/>
    <property type="match status" value="1"/>
</dbReference>
<dbReference type="InterPro" id="IPR047183">
    <property type="entry name" value="GDO-like"/>
</dbReference>
<dbReference type="Gene3D" id="2.60.120.10">
    <property type="entry name" value="Jelly Rolls"/>
    <property type="match status" value="1"/>
</dbReference>
<reference evidence="5 7" key="2">
    <citation type="submission" date="2018-06" db="EMBL/GenBank/DDBJ databases">
        <authorList>
            <consortium name="Pathogen Informatics"/>
            <person name="Doyle S."/>
        </authorList>
    </citation>
    <scope>NUCLEOTIDE SEQUENCE [LARGE SCALE GENOMIC DNA]</scope>
    <source>
        <strain evidence="5 7">NCTC10338</strain>
    </source>
</reference>
<sequence length="182" mass="20112">MSDQRTDIISYKDFLQKSTKPTVRPCIWKGTDIKAQLDDSLSSDFMGDGRGAVSLINKDTGDKYGVTPTINAVVQVLAPGEHNNPHKHSNLAIFIVFEGEGYSIINGEKIEWEKGDVFVSPAWLSHEHCNTSDHENAVLYTIQDVPTVSGMGTWFLEEPVGSGAKHVVKENITNKNDILPEK</sequence>
<evidence type="ECO:0000313" key="5">
    <source>
        <dbReference type="EMBL" id="SUV17152.1"/>
    </source>
</evidence>
<proteinExistence type="predicted"/>
<reference evidence="4 6" key="1">
    <citation type="submission" date="2017-03" db="EMBL/GenBank/DDBJ databases">
        <title>The whole genome sequencing and assembly of Lysinibacillus sphaericus DSM 28T strain.</title>
        <authorList>
            <person name="Lee Y.-J."/>
            <person name="Yi H."/>
            <person name="Bahn Y.-S."/>
            <person name="Kim J.F."/>
            <person name="Lee D.-W."/>
        </authorList>
    </citation>
    <scope>NUCLEOTIDE SEQUENCE [LARGE SCALE GENOMIC DNA]</scope>
    <source>
        <strain evidence="4 6">DSM 28</strain>
    </source>
</reference>
<keyword evidence="1" id="KW-0223">Dioxygenase</keyword>
<dbReference type="SUPFAM" id="SSF51182">
    <property type="entry name" value="RmlC-like cupins"/>
    <property type="match status" value="1"/>
</dbReference>
<dbReference type="EMBL" id="CP019980">
    <property type="protein sequence ID" value="AVK96998.1"/>
    <property type="molecule type" value="Genomic_DNA"/>
</dbReference>
<evidence type="ECO:0000256" key="1">
    <source>
        <dbReference type="ARBA" id="ARBA00022964"/>
    </source>
</evidence>
<dbReference type="AlphaFoldDB" id="A0A2S0K112"/>
<dbReference type="RefSeq" id="WP_024361753.1">
    <property type="nucleotide sequence ID" value="NZ_BJNS01000007.1"/>
</dbReference>
<dbReference type="InterPro" id="IPR011051">
    <property type="entry name" value="RmlC_Cupin_sf"/>
</dbReference>
<dbReference type="Proteomes" id="UP000255295">
    <property type="component" value="Unassembled WGS sequence"/>
</dbReference>
<evidence type="ECO:0000313" key="4">
    <source>
        <dbReference type="EMBL" id="AVK96998.1"/>
    </source>
</evidence>
<evidence type="ECO:0000259" key="3">
    <source>
        <dbReference type="Pfam" id="PF07883"/>
    </source>
</evidence>
<evidence type="ECO:0000256" key="2">
    <source>
        <dbReference type="ARBA" id="ARBA00023002"/>
    </source>
</evidence>
<accession>A0A2S0K112</accession>
<dbReference type="GeneID" id="48276991"/>
<dbReference type="PANTHER" id="PTHR41517">
    <property type="entry name" value="1,2-DIOXYGENASE PROTEIN-RELATED"/>
    <property type="match status" value="1"/>
</dbReference>
<dbReference type="InterPro" id="IPR013096">
    <property type="entry name" value="Cupin_2"/>
</dbReference>
<dbReference type="GO" id="GO:0051213">
    <property type="term" value="F:dioxygenase activity"/>
    <property type="evidence" value="ECO:0007669"/>
    <property type="project" value="UniProtKB-KW"/>
</dbReference>